<dbReference type="EMBL" id="LR743603">
    <property type="protein sequence ID" value="CAA2633442.1"/>
    <property type="molecule type" value="Genomic_DNA"/>
</dbReference>
<reference evidence="2" key="1">
    <citation type="submission" date="2020-02" db="EMBL/GenBank/DDBJ databases">
        <authorList>
            <person name="Scholz U."/>
            <person name="Mascher M."/>
            <person name="Fiebig A."/>
        </authorList>
    </citation>
    <scope>NUCLEOTIDE SEQUENCE</scope>
</reference>
<evidence type="ECO:0000313" key="1">
    <source>
        <dbReference type="EMBL" id="CAA2633442.1"/>
    </source>
</evidence>
<name>A0A7I8LIZ8_SPIIN</name>
<sequence>MSRTLTGFVGWSLFSAAPTSLS</sequence>
<dbReference type="AlphaFoldDB" id="A0A7I8LIZ8"/>
<evidence type="ECO:0000313" key="3">
    <source>
        <dbReference type="Proteomes" id="UP000663760"/>
    </source>
</evidence>
<dbReference type="EMBL" id="LR746279">
    <property type="protein sequence ID" value="CAA7409822.1"/>
    <property type="molecule type" value="Genomic_DNA"/>
</dbReference>
<dbReference type="Proteomes" id="UP000663760">
    <property type="component" value="Chromosome 16"/>
</dbReference>
<organism evidence="2 3">
    <name type="scientific">Spirodela intermedia</name>
    <name type="common">Intermediate duckweed</name>
    <dbReference type="NCBI Taxonomy" id="51605"/>
    <lineage>
        <taxon>Eukaryota</taxon>
        <taxon>Viridiplantae</taxon>
        <taxon>Streptophyta</taxon>
        <taxon>Embryophyta</taxon>
        <taxon>Tracheophyta</taxon>
        <taxon>Spermatophyta</taxon>
        <taxon>Magnoliopsida</taxon>
        <taxon>Liliopsida</taxon>
        <taxon>Araceae</taxon>
        <taxon>Lemnoideae</taxon>
        <taxon>Spirodela</taxon>
    </lineage>
</organism>
<evidence type="ECO:0000313" key="2">
    <source>
        <dbReference type="EMBL" id="CAA7409822.1"/>
    </source>
</evidence>
<protein>
    <submittedName>
        <fullName evidence="2">Uncharacterized protein</fullName>
    </submittedName>
</protein>
<accession>A0A7I8LIZ8</accession>
<keyword evidence="3" id="KW-1185">Reference proteome</keyword>
<proteinExistence type="predicted"/>
<gene>
    <name evidence="1" type="ORF">SI7747_16018963</name>
    <name evidence="2" type="ORF">SI8410_16020500</name>
</gene>